<dbReference type="InterPro" id="IPR036864">
    <property type="entry name" value="Zn2-C6_fun-type_DNA-bd_sf"/>
</dbReference>
<evidence type="ECO:0008006" key="3">
    <source>
        <dbReference type="Google" id="ProtNLM"/>
    </source>
</evidence>
<dbReference type="Proteomes" id="UP000886523">
    <property type="component" value="Unassembled WGS sequence"/>
</dbReference>
<gene>
    <name evidence="1" type="ORF">BS47DRAFT_1354617</name>
</gene>
<dbReference type="GO" id="GO:0000981">
    <property type="term" value="F:DNA-binding transcription factor activity, RNA polymerase II-specific"/>
    <property type="evidence" value="ECO:0007669"/>
    <property type="project" value="InterPro"/>
</dbReference>
<dbReference type="EMBL" id="MU129185">
    <property type="protein sequence ID" value="KAF9504909.1"/>
    <property type="molecule type" value="Genomic_DNA"/>
</dbReference>
<reference evidence="1" key="1">
    <citation type="journal article" date="2020" name="Nat. Commun.">
        <title>Large-scale genome sequencing of mycorrhizal fungi provides insights into the early evolution of symbiotic traits.</title>
        <authorList>
            <person name="Miyauchi S."/>
            <person name="Kiss E."/>
            <person name="Kuo A."/>
            <person name="Drula E."/>
            <person name="Kohler A."/>
            <person name="Sanchez-Garcia M."/>
            <person name="Morin E."/>
            <person name="Andreopoulos B."/>
            <person name="Barry K.W."/>
            <person name="Bonito G."/>
            <person name="Buee M."/>
            <person name="Carver A."/>
            <person name="Chen C."/>
            <person name="Cichocki N."/>
            <person name="Clum A."/>
            <person name="Culley D."/>
            <person name="Crous P.W."/>
            <person name="Fauchery L."/>
            <person name="Girlanda M."/>
            <person name="Hayes R.D."/>
            <person name="Keri Z."/>
            <person name="LaButti K."/>
            <person name="Lipzen A."/>
            <person name="Lombard V."/>
            <person name="Magnuson J."/>
            <person name="Maillard F."/>
            <person name="Murat C."/>
            <person name="Nolan M."/>
            <person name="Ohm R.A."/>
            <person name="Pangilinan J."/>
            <person name="Pereira M.F."/>
            <person name="Perotto S."/>
            <person name="Peter M."/>
            <person name="Pfister S."/>
            <person name="Riley R."/>
            <person name="Sitrit Y."/>
            <person name="Stielow J.B."/>
            <person name="Szollosi G."/>
            <person name="Zifcakova L."/>
            <person name="Stursova M."/>
            <person name="Spatafora J.W."/>
            <person name="Tedersoo L."/>
            <person name="Vaario L.M."/>
            <person name="Yamada A."/>
            <person name="Yan M."/>
            <person name="Wang P."/>
            <person name="Xu J."/>
            <person name="Bruns T."/>
            <person name="Baldrian P."/>
            <person name="Vilgalys R."/>
            <person name="Dunand C."/>
            <person name="Henrissat B."/>
            <person name="Grigoriev I.V."/>
            <person name="Hibbett D."/>
            <person name="Nagy L.G."/>
            <person name="Martin F.M."/>
        </authorList>
    </citation>
    <scope>NUCLEOTIDE SEQUENCE</scope>
    <source>
        <strain evidence="1">UP504</strain>
    </source>
</reference>
<dbReference type="GO" id="GO:0008270">
    <property type="term" value="F:zinc ion binding"/>
    <property type="evidence" value="ECO:0007669"/>
    <property type="project" value="InterPro"/>
</dbReference>
<sequence>MSIFPTSGSKRKSGCWVCSFRNKLCTPNPDAPQGPCNDCHKYNIVCYGQGIARPSGQELREQVRGAIKSWTLNRTNRAPLAEPLDLSSLWTPLEPLDTFPDDFPHRDFFGDLTPAPSLAAPKV</sequence>
<evidence type="ECO:0000313" key="1">
    <source>
        <dbReference type="EMBL" id="KAF9504909.1"/>
    </source>
</evidence>
<proteinExistence type="predicted"/>
<dbReference type="AlphaFoldDB" id="A0A9P6DN45"/>
<protein>
    <recommendedName>
        <fullName evidence="3">Zn(2)-C6 fungal-type domain-containing protein</fullName>
    </recommendedName>
</protein>
<comment type="caution">
    <text evidence="1">The sequence shown here is derived from an EMBL/GenBank/DDBJ whole genome shotgun (WGS) entry which is preliminary data.</text>
</comment>
<accession>A0A9P6DN45</accession>
<name>A0A9P6DN45_9AGAM</name>
<dbReference type="OrthoDB" id="3251668at2759"/>
<dbReference type="SUPFAM" id="SSF57701">
    <property type="entry name" value="Zn2/Cys6 DNA-binding domain"/>
    <property type="match status" value="1"/>
</dbReference>
<evidence type="ECO:0000313" key="2">
    <source>
        <dbReference type="Proteomes" id="UP000886523"/>
    </source>
</evidence>
<keyword evidence="2" id="KW-1185">Reference proteome</keyword>
<organism evidence="1 2">
    <name type="scientific">Hydnum rufescens UP504</name>
    <dbReference type="NCBI Taxonomy" id="1448309"/>
    <lineage>
        <taxon>Eukaryota</taxon>
        <taxon>Fungi</taxon>
        <taxon>Dikarya</taxon>
        <taxon>Basidiomycota</taxon>
        <taxon>Agaricomycotina</taxon>
        <taxon>Agaricomycetes</taxon>
        <taxon>Cantharellales</taxon>
        <taxon>Hydnaceae</taxon>
        <taxon>Hydnum</taxon>
    </lineage>
</organism>